<name>A0A8J8P9V5_HALGN</name>
<reference evidence="2" key="1">
    <citation type="submission" date="2019-06" db="EMBL/GenBank/DDBJ databases">
        <authorList>
            <person name="Zheng W."/>
        </authorList>
    </citation>
    <scope>NUCLEOTIDE SEQUENCE</scope>
    <source>
        <strain evidence="2">QDHG01</strain>
    </source>
</reference>
<evidence type="ECO:0000313" key="2">
    <source>
        <dbReference type="EMBL" id="TNV88106.1"/>
    </source>
</evidence>
<accession>A0A8J8P9V5</accession>
<dbReference type="Proteomes" id="UP000785679">
    <property type="component" value="Unassembled WGS sequence"/>
</dbReference>
<feature type="signal peptide" evidence="1">
    <location>
        <begin position="1"/>
        <end position="21"/>
    </location>
</feature>
<protein>
    <submittedName>
        <fullName evidence="2">Uncharacterized protein</fullName>
    </submittedName>
</protein>
<feature type="chain" id="PRO_5035321071" evidence="1">
    <location>
        <begin position="22"/>
        <end position="74"/>
    </location>
</feature>
<gene>
    <name evidence="2" type="ORF">FGO68_gene7383</name>
</gene>
<sequence length="74" mass="8352">MKTSSCFSILLIPLVIHLTLCQTSTEPTYSSLFGQYTTCESLGDITLDNSMCQCKLWKFQEFNVACRALYPGCR</sequence>
<dbReference type="AlphaFoldDB" id="A0A8J8P9V5"/>
<evidence type="ECO:0000313" key="3">
    <source>
        <dbReference type="Proteomes" id="UP000785679"/>
    </source>
</evidence>
<evidence type="ECO:0000256" key="1">
    <source>
        <dbReference type="SAM" id="SignalP"/>
    </source>
</evidence>
<keyword evidence="1" id="KW-0732">Signal</keyword>
<dbReference type="EMBL" id="RRYP01000073">
    <property type="protein sequence ID" value="TNV88106.1"/>
    <property type="molecule type" value="Genomic_DNA"/>
</dbReference>
<organism evidence="2 3">
    <name type="scientific">Halteria grandinella</name>
    <dbReference type="NCBI Taxonomy" id="5974"/>
    <lineage>
        <taxon>Eukaryota</taxon>
        <taxon>Sar</taxon>
        <taxon>Alveolata</taxon>
        <taxon>Ciliophora</taxon>
        <taxon>Intramacronucleata</taxon>
        <taxon>Spirotrichea</taxon>
        <taxon>Stichotrichia</taxon>
        <taxon>Sporadotrichida</taxon>
        <taxon>Halteriidae</taxon>
        <taxon>Halteria</taxon>
    </lineage>
</organism>
<proteinExistence type="predicted"/>
<keyword evidence="3" id="KW-1185">Reference proteome</keyword>
<comment type="caution">
    <text evidence="2">The sequence shown here is derived from an EMBL/GenBank/DDBJ whole genome shotgun (WGS) entry which is preliminary data.</text>
</comment>